<dbReference type="InterPro" id="IPR014710">
    <property type="entry name" value="RmlC-like_jellyroll"/>
</dbReference>
<keyword evidence="2" id="KW-1185">Reference proteome</keyword>
<comment type="caution">
    <text evidence="1">The sequence shown here is derived from an EMBL/GenBank/DDBJ whole genome shotgun (WGS) entry which is preliminary data.</text>
</comment>
<accession>A0ABS3RLH5</accession>
<organism evidence="1 2">
    <name type="scientific">Actinomadura violacea</name>
    <dbReference type="NCBI Taxonomy" id="2819934"/>
    <lineage>
        <taxon>Bacteria</taxon>
        <taxon>Bacillati</taxon>
        <taxon>Actinomycetota</taxon>
        <taxon>Actinomycetes</taxon>
        <taxon>Streptosporangiales</taxon>
        <taxon>Thermomonosporaceae</taxon>
        <taxon>Actinomadura</taxon>
    </lineage>
</organism>
<sequence>MGIVHEHLDRFPFTEPPMVLERREELLIGEPLAIRARARRDHGPLEVVHFSPEYVDRGRTHPQGLFQSDALRMEVQTMTGRQGFYHRNADVEEFSYQVTGRRALITELGTITHTAGDFSRIPTGVAHDNLGEADIHLLFYSPGPVVERVPATRVAGYLETPFPGWEPAVQNEMITEMRGGQGEGIHVAPADERLLIDRAGRTDDRIRLVRCGRTAWLYETPRILIGQVVAEASDGRAYRRHLDADEIQYQVEGVRTLVTQRGAVELVPGDLVRIPRGVAFTGVHRERSVHLAVATAEAMPQVAEATKKARGVTPSELEALR</sequence>
<gene>
    <name evidence="1" type="ORF">J4709_08380</name>
</gene>
<dbReference type="InterPro" id="IPR011051">
    <property type="entry name" value="RmlC_Cupin_sf"/>
</dbReference>
<reference evidence="1 2" key="1">
    <citation type="submission" date="2021-03" db="EMBL/GenBank/DDBJ databases">
        <title>Actinomadura violae sp. nov., isolated from lichen in Thailand.</title>
        <authorList>
            <person name="Kanchanasin P."/>
            <person name="Saeng-In P."/>
            <person name="Phongsopitanun W."/>
            <person name="Yuki M."/>
            <person name="Kudo T."/>
            <person name="Ohkuma M."/>
            <person name="Tanasupawat S."/>
        </authorList>
    </citation>
    <scope>NUCLEOTIDE SEQUENCE [LARGE SCALE GENOMIC DNA]</scope>
    <source>
        <strain evidence="1 2">LCR2-06</strain>
    </source>
</reference>
<dbReference type="Proteomes" id="UP000680206">
    <property type="component" value="Unassembled WGS sequence"/>
</dbReference>
<dbReference type="RefSeq" id="WP_208238799.1">
    <property type="nucleotide sequence ID" value="NZ_JAGEPF010000005.1"/>
</dbReference>
<dbReference type="Gene3D" id="2.60.120.10">
    <property type="entry name" value="Jelly Rolls"/>
    <property type="match status" value="1"/>
</dbReference>
<evidence type="ECO:0008006" key="3">
    <source>
        <dbReference type="Google" id="ProtNLM"/>
    </source>
</evidence>
<protein>
    <recommendedName>
        <fullName evidence="3">Homogentisate 1,2-dioxygenase</fullName>
    </recommendedName>
</protein>
<dbReference type="SUPFAM" id="SSF51182">
    <property type="entry name" value="RmlC-like cupins"/>
    <property type="match status" value="1"/>
</dbReference>
<name>A0ABS3RLH5_9ACTN</name>
<evidence type="ECO:0000313" key="1">
    <source>
        <dbReference type="EMBL" id="MBO2457587.1"/>
    </source>
</evidence>
<proteinExistence type="predicted"/>
<dbReference type="EMBL" id="JAGEPF010000005">
    <property type="protein sequence ID" value="MBO2457587.1"/>
    <property type="molecule type" value="Genomic_DNA"/>
</dbReference>
<evidence type="ECO:0000313" key="2">
    <source>
        <dbReference type="Proteomes" id="UP000680206"/>
    </source>
</evidence>